<organism evidence="2 3">
    <name type="scientific">Prorocentrum cordatum</name>
    <dbReference type="NCBI Taxonomy" id="2364126"/>
    <lineage>
        <taxon>Eukaryota</taxon>
        <taxon>Sar</taxon>
        <taxon>Alveolata</taxon>
        <taxon>Dinophyceae</taxon>
        <taxon>Prorocentrales</taxon>
        <taxon>Prorocentraceae</taxon>
        <taxon>Prorocentrum</taxon>
    </lineage>
</organism>
<keyword evidence="3" id="KW-1185">Reference proteome</keyword>
<feature type="region of interest" description="Disordered" evidence="1">
    <location>
        <begin position="97"/>
        <end position="126"/>
    </location>
</feature>
<evidence type="ECO:0000313" key="3">
    <source>
        <dbReference type="Proteomes" id="UP001189429"/>
    </source>
</evidence>
<accession>A0ABN9PER2</accession>
<dbReference type="Proteomes" id="UP001189429">
    <property type="component" value="Unassembled WGS sequence"/>
</dbReference>
<evidence type="ECO:0000313" key="2">
    <source>
        <dbReference type="EMBL" id="CAK0791386.1"/>
    </source>
</evidence>
<reference evidence="2" key="1">
    <citation type="submission" date="2023-10" db="EMBL/GenBank/DDBJ databases">
        <authorList>
            <person name="Chen Y."/>
            <person name="Shah S."/>
            <person name="Dougan E. K."/>
            <person name="Thang M."/>
            <person name="Chan C."/>
        </authorList>
    </citation>
    <scope>NUCLEOTIDE SEQUENCE [LARGE SCALE GENOMIC DNA]</scope>
</reference>
<evidence type="ECO:0000256" key="1">
    <source>
        <dbReference type="SAM" id="MobiDB-lite"/>
    </source>
</evidence>
<name>A0ABN9PER2_9DINO</name>
<dbReference type="EMBL" id="CAUYUJ010000570">
    <property type="protein sequence ID" value="CAK0791386.1"/>
    <property type="molecule type" value="Genomic_DNA"/>
</dbReference>
<feature type="compositionally biased region" description="Basic and acidic residues" evidence="1">
    <location>
        <begin position="26"/>
        <end position="40"/>
    </location>
</feature>
<comment type="caution">
    <text evidence="2">The sequence shown here is derived from an EMBL/GenBank/DDBJ whole genome shotgun (WGS) entry which is preliminary data.</text>
</comment>
<feature type="region of interest" description="Disordered" evidence="1">
    <location>
        <begin position="140"/>
        <end position="183"/>
    </location>
</feature>
<feature type="region of interest" description="Disordered" evidence="1">
    <location>
        <begin position="1"/>
        <end position="80"/>
    </location>
</feature>
<sequence length="334" mass="34860">MTQHLEGSALDARGLEAEEAVVPDSSSEHFPGKDLSEVGKRLSTASTAAGSDSEGEPMFDSDSAPLATSKKAGSARGQRLGARCGIALGMQRKERARWSSEGAIGPHAPALPPVHGRGARRRKTVSFGSSSLVDAEVFPYDSALGGSDEDGPAPGSGPRLGPGGGAPPREEAAREEAEDVAQGQADMERLQALVDRIEALKALGRVGEALAGGPAGRRGLVAHWLEAVAQARARRGRPISMSRQPAGSRKPGMGRPRYGPAGPRSPVNFIGSAPQESRSLENYAASALPAARSIFNYAASALPRGRILLELRCIRAPRASYITLRQPGQGRNLS</sequence>
<feature type="region of interest" description="Disordered" evidence="1">
    <location>
        <begin position="233"/>
        <end position="272"/>
    </location>
</feature>
<gene>
    <name evidence="2" type="ORF">PCOR1329_LOCUS2291</name>
</gene>
<protein>
    <submittedName>
        <fullName evidence="2">Uncharacterized protein</fullName>
    </submittedName>
</protein>
<proteinExistence type="predicted"/>